<protein>
    <recommendedName>
        <fullName evidence="3">DUF3793 domain-containing protein</fullName>
    </recommendedName>
</protein>
<gene>
    <name evidence="1" type="ORF">KGMB03357_04460</name>
</gene>
<evidence type="ECO:0000313" key="2">
    <source>
        <dbReference type="Proteomes" id="UP000287361"/>
    </source>
</evidence>
<keyword evidence="2" id="KW-1185">Reference proteome</keyword>
<accession>A0A401LBL4</accession>
<dbReference type="GeneID" id="86193443"/>
<dbReference type="OrthoDB" id="5393676at2"/>
<sequence length="196" mass="22693">MSDFEKDLLYFASPALLGRKQANLFSFSINCLTDYRKEIDRYKKELAPLGISVEYLYCKKQRVYLLVYRKDMMLHYFKQPAVKEFLIKQGYPKTPDEEASLYETLCILRKRIIQGAEFPHEIGFFFGYPAEDVFAFIREKGHNYKLVGDWKVYGDGKAALHTFRSYARCRKRLLEQASAGADIVSLLTPARTGAAI</sequence>
<proteinExistence type="predicted"/>
<dbReference type="EMBL" id="BHVZ01000001">
    <property type="protein sequence ID" value="GCB28785.1"/>
    <property type="molecule type" value="Genomic_DNA"/>
</dbReference>
<dbReference type="AlphaFoldDB" id="A0A401LBL4"/>
<evidence type="ECO:0000313" key="1">
    <source>
        <dbReference type="EMBL" id="GCB28785.1"/>
    </source>
</evidence>
<dbReference type="RefSeq" id="WP_016406937.1">
    <property type="nucleotide sequence ID" value="NZ_DAVZTY010000139.1"/>
</dbReference>
<name>A0A401LBL4_9FIRM</name>
<comment type="caution">
    <text evidence="1">The sequence shown here is derived from an EMBL/GenBank/DDBJ whole genome shotgun (WGS) entry which is preliminary data.</text>
</comment>
<dbReference type="InterPro" id="IPR024523">
    <property type="entry name" value="DUF3793"/>
</dbReference>
<evidence type="ECO:0008006" key="3">
    <source>
        <dbReference type="Google" id="ProtNLM"/>
    </source>
</evidence>
<reference evidence="1 2" key="1">
    <citation type="submission" date="2018-10" db="EMBL/GenBank/DDBJ databases">
        <title>Draft Genome Sequence of Anaerotignum sp. KCTC 15736.</title>
        <authorList>
            <person name="Choi S.H."/>
            <person name="Kim J.S."/>
            <person name="Kang S.W."/>
            <person name="Lee J.S."/>
            <person name="Park S.H."/>
        </authorList>
    </citation>
    <scope>NUCLEOTIDE SEQUENCE [LARGE SCALE GENOMIC DNA]</scope>
    <source>
        <strain evidence="1 2">KCTC 15736</strain>
    </source>
</reference>
<organism evidence="1 2">
    <name type="scientific">Anaerotignum faecicola</name>
    <dbReference type="NCBI Taxonomy" id="2358141"/>
    <lineage>
        <taxon>Bacteria</taxon>
        <taxon>Bacillati</taxon>
        <taxon>Bacillota</taxon>
        <taxon>Clostridia</taxon>
        <taxon>Lachnospirales</taxon>
        <taxon>Anaerotignaceae</taxon>
        <taxon>Anaerotignum</taxon>
    </lineage>
</organism>
<dbReference type="Proteomes" id="UP000287361">
    <property type="component" value="Unassembled WGS sequence"/>
</dbReference>
<dbReference type="Pfam" id="PF12672">
    <property type="entry name" value="DUF3793"/>
    <property type="match status" value="1"/>
</dbReference>